<dbReference type="InterPro" id="IPR052894">
    <property type="entry name" value="AsmA-related"/>
</dbReference>
<protein>
    <submittedName>
        <fullName evidence="7">AsmA family protein</fullName>
    </submittedName>
</protein>
<dbReference type="InterPro" id="IPR008023">
    <property type="entry name" value="DUF748"/>
</dbReference>
<sequence length="1686" mass="188239">MKKITIKIGKILGWFLFSLVLILLLIIVAIQIPYVQNKVKDVAISFVQDKIGTPVSLERIEIAFPKKIVVKNLYVESQEQDTLLYTNHLGVDISLFALLKNTVSVNGVQLDGLKTDVKRDSTGRFNFDYIVEAFASEEEKEDEPSSMKIEVGEISLSNIEVKYNDDYDGHHVKFGLKRFITRFKQFDLDQMKFAIPKIAIAGIDLDYKKKPASIASQNAVKVDTPKEENNTEAALPNVELGTIEWTDSKIQFDDEESKMYAKLALGNFQTTFDHIDLVNQQIDIKEIRLDDTKAIVHLLPLKQVKEITAVKENDTPKVEEASTPWKLGISHFVLNSIDVKFDNSNFKPVAFGLDPNHIEFTDINFDLKDFQFSPNTITGNLEKFSFKEKSGLQLNQFKTYFLYGDQTAFIKDFLLETPNSKFDASVVLNYKDVNKLKDKLEDTSIDVKITESHLGLRDIYLAMPTVFEQAGLGALTKNELSVDVIIKGLIGDLSIEKFLLTGLNSTAINVNGNIKGATKPETASINLNLNKFQTSAKDIFSIAPKGVIPNNIAIPAHMFLSGNVKGNMKTIDTKLALKTTSGNATVDAFLDQRKKGAEKYSLVARLDNLKLGEILKNDSIGVLSMSANVAGTSFNPDKAQAKGEIKIDRAEYNGYNYNNIVLNAALDNSTYKISSINDDPNLNFGIDASGKWTDYNISLDLLADFKHIDLYQLKLVEEPSVFKGKISTKLSNVTPDDLDGSIVLSDLSYTTKDQVLSLKPIEITAINNGNDKSLALNSELIDFDMQGQYKLTLLADLLTNTFKSYFDTDEKKTEKQIAETKAKLGNLNHYFTYNLQVKDNSLIHSFIPELKELQPINFKGRYESSINFISFNGVIPAIQYGENVINNISLDIHPEEGALTYALAVEKINNASVALRRMSLEGDIKDNKLTYNLNLKDKTGAPCYLIAGDLSTSKGDIIARLHPDGFMLDYQKWVVNPENRFVMKPNGFFIKDFELAYNNSLLAVESRSEEANSPMKISFKDFSIETLTKMVKKDVLLASGFVNGEVYLKDLATDFRFISDIDINKLHVMEIGLGNLHVGVKNESASKFVTDIVLQGGENKISIDGWADADTQEMNMNIDLAKFQMGALEYFAKDFISETEGYFSGNLKVGGKFTDPKILGAMDFNNVGLHVNQLNADFKKINERISFTDRGIELDKFSITDVDGNILVIDGQVLTTTYKDYAFNLSIKAVDFKAVNSTSKDNDMYYGKLVFDSDIKIKGDLNKPIVTGGIEIGKKTNFSFVLPQEDPSIADREGIVEFVDEHSLQMAELQKYQEDFNNSALKGLDVSVSIKVDKEATFTMIMDKSSGDKIVLKGEGDLVGGIDPSGKVTLAGRYEFSEGSYDLSFNMLKRRFEVEKGSYILWAGDPTDATMSLTAIYETKTAPIDLLGNQLSGLSPTQQNMYKQKIPFQALLKMKGELLKPEISFDVQLKEGITSVSGDVLSNTKTKLEQLRQNESEMNKQVFALLLLNRFIGENPFESSAGGASAGTMARQSVSRLLSDQLNNLASNLISGVELNFNLESSEDFSTGNRENRTDLNVAVSKRLFSDRLKVTVGSSFEVEGNARQNEQAANIAGDIELEYALSQDGRYLMRVYRKNRYEVALQGQIVETGVGFIITMSYEKFRELFERSKDKRQLKKQLRNEAKAE</sequence>
<keyword evidence="2 5" id="KW-0812">Transmembrane</keyword>
<dbReference type="RefSeq" id="WP_038986381.1">
    <property type="nucleotide sequence ID" value="NZ_JACAJN010000030.1"/>
</dbReference>
<dbReference type="Pfam" id="PF05359">
    <property type="entry name" value="DUF748"/>
    <property type="match status" value="1"/>
</dbReference>
<keyword evidence="8" id="KW-1185">Reference proteome</keyword>
<evidence type="ECO:0000256" key="4">
    <source>
        <dbReference type="ARBA" id="ARBA00023136"/>
    </source>
</evidence>
<dbReference type="GO" id="GO:0005886">
    <property type="term" value="C:plasma membrane"/>
    <property type="evidence" value="ECO:0007669"/>
    <property type="project" value="InterPro"/>
</dbReference>
<dbReference type="GO" id="GO:0090313">
    <property type="term" value="P:regulation of protein targeting to membrane"/>
    <property type="evidence" value="ECO:0007669"/>
    <property type="project" value="TreeGrafter"/>
</dbReference>
<accession>A0A164AHW6</accession>
<dbReference type="InterPro" id="IPR007452">
    <property type="entry name" value="TamB_C"/>
</dbReference>
<dbReference type="GO" id="GO:0009306">
    <property type="term" value="P:protein secretion"/>
    <property type="evidence" value="ECO:0007669"/>
    <property type="project" value="InterPro"/>
</dbReference>
<reference evidence="7 8" key="1">
    <citation type="submission" date="2016-01" db="EMBL/GenBank/DDBJ databases">
        <title>Whole genome sequencing of Myroides marinus L41.</title>
        <authorList>
            <person name="Hong K.W."/>
        </authorList>
    </citation>
    <scope>NUCLEOTIDE SEQUENCE [LARGE SCALE GENOMIC DNA]</scope>
    <source>
        <strain evidence="7 8">L41</strain>
    </source>
</reference>
<evidence type="ECO:0000313" key="7">
    <source>
        <dbReference type="EMBL" id="KZE83885.1"/>
    </source>
</evidence>
<dbReference type="EMBL" id="LQNU01000033">
    <property type="protein sequence ID" value="KZE83885.1"/>
    <property type="molecule type" value="Genomic_DNA"/>
</dbReference>
<dbReference type="PANTHER" id="PTHR30441:SF8">
    <property type="entry name" value="DUF748 DOMAIN-CONTAINING PROTEIN"/>
    <property type="match status" value="1"/>
</dbReference>
<organism evidence="7 8">
    <name type="scientific">Myroides marinus</name>
    <dbReference type="NCBI Taxonomy" id="703342"/>
    <lineage>
        <taxon>Bacteria</taxon>
        <taxon>Pseudomonadati</taxon>
        <taxon>Bacteroidota</taxon>
        <taxon>Flavobacteriia</taxon>
        <taxon>Flavobacteriales</taxon>
        <taxon>Flavobacteriaceae</taxon>
        <taxon>Myroides</taxon>
    </lineage>
</organism>
<comment type="caution">
    <text evidence="7">The sequence shown here is derived from an EMBL/GenBank/DDBJ whole genome shotgun (WGS) entry which is preliminary data.</text>
</comment>
<gene>
    <name evidence="7" type="ORF">AV926_02990</name>
</gene>
<dbReference type="OrthoDB" id="9811276at2"/>
<evidence type="ECO:0000313" key="8">
    <source>
        <dbReference type="Proteomes" id="UP000076630"/>
    </source>
</evidence>
<evidence type="ECO:0000256" key="5">
    <source>
        <dbReference type="SAM" id="Phobius"/>
    </source>
</evidence>
<name>A0A164AHW6_9FLAO</name>
<dbReference type="Proteomes" id="UP000076630">
    <property type="component" value="Unassembled WGS sequence"/>
</dbReference>
<feature type="domain" description="Translocation and assembly module TamB C-terminal" evidence="6">
    <location>
        <begin position="1197"/>
        <end position="1641"/>
    </location>
</feature>
<feature type="transmembrane region" description="Helical" evidence="5">
    <location>
        <begin position="12"/>
        <end position="34"/>
    </location>
</feature>
<dbReference type="Pfam" id="PF04357">
    <property type="entry name" value="TamB"/>
    <property type="match status" value="1"/>
</dbReference>
<dbReference type="PANTHER" id="PTHR30441">
    <property type="entry name" value="DUF748 DOMAIN-CONTAINING PROTEIN"/>
    <property type="match status" value="1"/>
</dbReference>
<evidence type="ECO:0000256" key="2">
    <source>
        <dbReference type="ARBA" id="ARBA00022692"/>
    </source>
</evidence>
<proteinExistence type="predicted"/>
<evidence type="ECO:0000256" key="1">
    <source>
        <dbReference type="ARBA" id="ARBA00004167"/>
    </source>
</evidence>
<comment type="subcellular location">
    <subcellularLocation>
        <location evidence="1">Membrane</location>
        <topology evidence="1">Single-pass membrane protein</topology>
    </subcellularLocation>
</comment>
<keyword evidence="3 5" id="KW-1133">Transmembrane helix</keyword>
<evidence type="ECO:0000259" key="6">
    <source>
        <dbReference type="Pfam" id="PF04357"/>
    </source>
</evidence>
<keyword evidence="4 5" id="KW-0472">Membrane</keyword>
<evidence type="ECO:0000256" key="3">
    <source>
        <dbReference type="ARBA" id="ARBA00022989"/>
    </source>
</evidence>